<proteinExistence type="predicted"/>
<evidence type="ECO:0000313" key="2">
    <source>
        <dbReference type="Proteomes" id="UP001595987"/>
    </source>
</evidence>
<dbReference type="Proteomes" id="UP001595987">
    <property type="component" value="Unassembled WGS sequence"/>
</dbReference>
<sequence>MRKWKKKGSFMIVGVIIISIIALTIKGGEIKVPKINQTRLSEVKLKKTKEAFKAKETTQQEIKKDKAVKTTVKLESNLKIKKSNIDKYNKELLKNENFYVLLKNEGGEFVPKEITETDLIELERNSKDTKFSISQMKYQGRVYTIIKNR</sequence>
<dbReference type="EMBL" id="JBHSGD010000001">
    <property type="protein sequence ID" value="MFC4651617.1"/>
    <property type="molecule type" value="Genomic_DNA"/>
</dbReference>
<accession>A0ABV9JA64</accession>
<comment type="caution">
    <text evidence="1">The sequence shown here is derived from an EMBL/GenBank/DDBJ whole genome shotgun (WGS) entry which is preliminary data.</text>
</comment>
<protein>
    <submittedName>
        <fullName evidence="1">Uncharacterized protein</fullName>
    </submittedName>
</protein>
<evidence type="ECO:0000313" key="1">
    <source>
        <dbReference type="EMBL" id="MFC4651617.1"/>
    </source>
</evidence>
<gene>
    <name evidence="1" type="ORF">ACFO26_01665</name>
</gene>
<dbReference type="RefSeq" id="WP_213534085.1">
    <property type="nucleotide sequence ID" value="NZ_BOVQ01000003.1"/>
</dbReference>
<organism evidence="1 2">
    <name type="scientific">Lactococcus nasutitermitis</name>
    <dbReference type="NCBI Taxonomy" id="1652957"/>
    <lineage>
        <taxon>Bacteria</taxon>
        <taxon>Bacillati</taxon>
        <taxon>Bacillota</taxon>
        <taxon>Bacilli</taxon>
        <taxon>Lactobacillales</taxon>
        <taxon>Streptococcaceae</taxon>
        <taxon>Lactococcus</taxon>
    </lineage>
</organism>
<keyword evidence="2" id="KW-1185">Reference proteome</keyword>
<name>A0ABV9JA64_9LACT</name>
<reference evidence="2" key="1">
    <citation type="journal article" date="2019" name="Int. J. Syst. Evol. Microbiol.">
        <title>The Global Catalogue of Microorganisms (GCM) 10K type strain sequencing project: providing services to taxonomists for standard genome sequencing and annotation.</title>
        <authorList>
            <consortium name="The Broad Institute Genomics Platform"/>
            <consortium name="The Broad Institute Genome Sequencing Center for Infectious Disease"/>
            <person name="Wu L."/>
            <person name="Ma J."/>
        </authorList>
    </citation>
    <scope>NUCLEOTIDE SEQUENCE [LARGE SCALE GENOMIC DNA]</scope>
    <source>
        <strain evidence="2">CCUG 63287</strain>
    </source>
</reference>